<evidence type="ECO:0000313" key="4">
    <source>
        <dbReference type="Proteomes" id="UP000886890"/>
    </source>
</evidence>
<dbReference type="Proteomes" id="UP000886890">
    <property type="component" value="Unassembled WGS sequence"/>
</dbReference>
<proteinExistence type="predicted"/>
<evidence type="ECO:0000313" key="3">
    <source>
        <dbReference type="EMBL" id="HIX76721.1"/>
    </source>
</evidence>
<dbReference type="AlphaFoldDB" id="A0A9D2BHU2"/>
<gene>
    <name evidence="3" type="ORF">H9734_03880</name>
</gene>
<dbReference type="EMBL" id="DXEK01000063">
    <property type="protein sequence ID" value="HIX76721.1"/>
    <property type="molecule type" value="Genomic_DNA"/>
</dbReference>
<comment type="caution">
    <text evidence="3">The sequence shown here is derived from an EMBL/GenBank/DDBJ whole genome shotgun (WGS) entry which is preliminary data.</text>
</comment>
<name>A0A9D2BHU2_9FIRM</name>
<protein>
    <recommendedName>
        <fullName evidence="5">MucBP domain-containing protein</fullName>
    </recommendedName>
</protein>
<accession>A0A9D2BHU2</accession>
<feature type="region of interest" description="Disordered" evidence="1">
    <location>
        <begin position="202"/>
        <end position="325"/>
    </location>
</feature>
<evidence type="ECO:0000256" key="2">
    <source>
        <dbReference type="SAM" id="Phobius"/>
    </source>
</evidence>
<keyword evidence="2" id="KW-0812">Transmembrane</keyword>
<feature type="compositionally biased region" description="Low complexity" evidence="1">
    <location>
        <begin position="252"/>
        <end position="274"/>
    </location>
</feature>
<reference evidence="3" key="2">
    <citation type="submission" date="2021-04" db="EMBL/GenBank/DDBJ databases">
        <authorList>
            <person name="Gilroy R."/>
        </authorList>
    </citation>
    <scope>NUCLEOTIDE SEQUENCE</scope>
    <source>
        <strain evidence="3">CHK183-1962</strain>
    </source>
</reference>
<evidence type="ECO:0008006" key="5">
    <source>
        <dbReference type="Google" id="ProtNLM"/>
    </source>
</evidence>
<organism evidence="3 4">
    <name type="scientific">Candidatus Fusicatenibacter merdavium</name>
    <dbReference type="NCBI Taxonomy" id="2838600"/>
    <lineage>
        <taxon>Bacteria</taxon>
        <taxon>Bacillati</taxon>
        <taxon>Bacillota</taxon>
        <taxon>Clostridia</taxon>
        <taxon>Lachnospirales</taxon>
        <taxon>Lachnospiraceae</taxon>
        <taxon>Fusicatenibacter</taxon>
    </lineage>
</organism>
<keyword evidence="2" id="KW-1133">Transmembrane helix</keyword>
<sequence length="367" mass="37920">MTLCLALGGALAGSPVKVSAEEYTYQVTFYSGNQGSFDGTEGLSVNNQSSGSEYTVEETADAITVSGLKRGDIVSFDVQAGAVELSQDSKYYLRGVRESGRDNNTVDSSAFRVDGDVEYVVAYGIRGNQTEYTVNYRDAEGNELAPSRTYYGNVGDKPVVAYLYLENYNPQTLALTKTLSDNEAENVFTFVYTQVPTEVITVPGTTSETGNGSNAGGTSGAGAGTTGSTGTNGTGTTGTGTAGTGTAGTGTGQTANARTDTTGAGTAGTGTTDSATDETGTDGTAETGTEETGADTEEDTTQIEDEDVPQENQDLTDLDEEDVPQSNLDIDGEEVQKGLPMVAGAAIAVLAVAAFGVIVFIVRKRMK</sequence>
<evidence type="ECO:0000256" key="1">
    <source>
        <dbReference type="SAM" id="MobiDB-lite"/>
    </source>
</evidence>
<dbReference type="Gene3D" id="3.10.20.320">
    <property type="entry name" value="Putative peptidoglycan bound protein (lpxtg motif)"/>
    <property type="match status" value="1"/>
</dbReference>
<feature type="compositionally biased region" description="Gly residues" evidence="1">
    <location>
        <begin position="213"/>
        <end position="251"/>
    </location>
</feature>
<reference evidence="3" key="1">
    <citation type="journal article" date="2021" name="PeerJ">
        <title>Extensive microbial diversity within the chicken gut microbiome revealed by metagenomics and culture.</title>
        <authorList>
            <person name="Gilroy R."/>
            <person name="Ravi A."/>
            <person name="Getino M."/>
            <person name="Pursley I."/>
            <person name="Horton D.L."/>
            <person name="Alikhan N.F."/>
            <person name="Baker D."/>
            <person name="Gharbi K."/>
            <person name="Hall N."/>
            <person name="Watson M."/>
            <person name="Adriaenssens E.M."/>
            <person name="Foster-Nyarko E."/>
            <person name="Jarju S."/>
            <person name="Secka A."/>
            <person name="Antonio M."/>
            <person name="Oren A."/>
            <person name="Chaudhuri R.R."/>
            <person name="La Ragione R."/>
            <person name="Hildebrand F."/>
            <person name="Pallen M.J."/>
        </authorList>
    </citation>
    <scope>NUCLEOTIDE SEQUENCE</scope>
    <source>
        <strain evidence="3">CHK183-1962</strain>
    </source>
</reference>
<keyword evidence="2" id="KW-0472">Membrane</keyword>
<feature type="transmembrane region" description="Helical" evidence="2">
    <location>
        <begin position="341"/>
        <end position="362"/>
    </location>
</feature>
<feature type="compositionally biased region" description="Acidic residues" evidence="1">
    <location>
        <begin position="288"/>
        <end position="323"/>
    </location>
</feature>